<dbReference type="InterPro" id="IPR029069">
    <property type="entry name" value="HotDog_dom_sf"/>
</dbReference>
<dbReference type="Pfam" id="PF22817">
    <property type="entry name" value="ApeP-like"/>
    <property type="match status" value="1"/>
</dbReference>
<reference evidence="1 2" key="1">
    <citation type="submission" date="2024-07" db="EMBL/GenBank/DDBJ databases">
        <title>Uliginosibacterium paludis KCTC:42655.</title>
        <authorList>
            <person name="Kim M.K."/>
        </authorList>
    </citation>
    <scope>NUCLEOTIDE SEQUENCE [LARGE SCALE GENOMIC DNA]</scope>
    <source>
        <strain evidence="1 2">KCTC 42655</strain>
    </source>
</reference>
<accession>A0ABV2CN75</accession>
<dbReference type="EMBL" id="JBEWLZ010000002">
    <property type="protein sequence ID" value="MET1489293.1"/>
    <property type="molecule type" value="Genomic_DNA"/>
</dbReference>
<proteinExistence type="predicted"/>
<evidence type="ECO:0000313" key="1">
    <source>
        <dbReference type="EMBL" id="MET1489293.1"/>
    </source>
</evidence>
<comment type="caution">
    <text evidence="1">The sequence shown here is derived from an EMBL/GenBank/DDBJ whole genome shotgun (WGS) entry which is preliminary data.</text>
</comment>
<gene>
    <name evidence="1" type="ORF">ABVT11_05610</name>
</gene>
<sequence length="153" mass="15897">MIHDRAWIAARIPHAGSMCLLDGVVSWSQDAIHCRASSHREAGNPLRAAGRLGIANGIEYAAQAMAVHGALRAGSDAAPRAGFLTSVREVEFLAASLDGEADLDLHAECLNGDGNHLMYAFRVEAAGTPLITGRASVMLDADSELQAPGAPAA</sequence>
<protein>
    <submittedName>
        <fullName evidence="1">3-hydroxylacyl-ACP dehydratase</fullName>
    </submittedName>
</protein>
<dbReference type="RefSeq" id="WP_345924550.1">
    <property type="nucleotide sequence ID" value="NZ_JBDIVF010000001.1"/>
</dbReference>
<dbReference type="Gene3D" id="3.10.129.10">
    <property type="entry name" value="Hotdog Thioesterase"/>
    <property type="match status" value="1"/>
</dbReference>
<keyword evidence="2" id="KW-1185">Reference proteome</keyword>
<dbReference type="InterPro" id="IPR016776">
    <property type="entry name" value="ApeP-like_dehydratase"/>
</dbReference>
<name>A0ABV2CN75_9RHOO</name>
<dbReference type="Proteomes" id="UP001548590">
    <property type="component" value="Unassembled WGS sequence"/>
</dbReference>
<dbReference type="SUPFAM" id="SSF54637">
    <property type="entry name" value="Thioesterase/thiol ester dehydrase-isomerase"/>
    <property type="match status" value="1"/>
</dbReference>
<evidence type="ECO:0000313" key="2">
    <source>
        <dbReference type="Proteomes" id="UP001548590"/>
    </source>
</evidence>
<organism evidence="1 2">
    <name type="scientific">Uliginosibacterium paludis</name>
    <dbReference type="NCBI Taxonomy" id="1615952"/>
    <lineage>
        <taxon>Bacteria</taxon>
        <taxon>Pseudomonadati</taxon>
        <taxon>Pseudomonadota</taxon>
        <taxon>Betaproteobacteria</taxon>
        <taxon>Rhodocyclales</taxon>
        <taxon>Zoogloeaceae</taxon>
        <taxon>Uliginosibacterium</taxon>
    </lineage>
</organism>